<dbReference type="SUPFAM" id="SSF49899">
    <property type="entry name" value="Concanavalin A-like lectins/glucanases"/>
    <property type="match status" value="1"/>
</dbReference>
<evidence type="ECO:0000259" key="1">
    <source>
        <dbReference type="Pfam" id="PF08787"/>
    </source>
</evidence>
<dbReference type="Pfam" id="PF08787">
    <property type="entry name" value="Alginate_lyase2"/>
    <property type="match status" value="1"/>
</dbReference>
<dbReference type="Pfam" id="PF05345">
    <property type="entry name" value="He_PIG"/>
    <property type="match status" value="1"/>
</dbReference>
<evidence type="ECO:0000313" key="2">
    <source>
        <dbReference type="EMBL" id="XBY66231.1"/>
    </source>
</evidence>
<dbReference type="InterPro" id="IPR013783">
    <property type="entry name" value="Ig-like_fold"/>
</dbReference>
<dbReference type="Gene3D" id="2.60.120.200">
    <property type="match status" value="1"/>
</dbReference>
<keyword evidence="2" id="KW-0456">Lyase</keyword>
<name>A0AAU7Y793_9PSED</name>
<dbReference type="GO" id="GO:0016829">
    <property type="term" value="F:lyase activity"/>
    <property type="evidence" value="ECO:0007669"/>
    <property type="project" value="UniProtKB-KW"/>
</dbReference>
<feature type="domain" description="Alginate lyase 2" evidence="1">
    <location>
        <begin position="45"/>
        <end position="273"/>
    </location>
</feature>
<dbReference type="EMBL" id="CP158373">
    <property type="protein sequence ID" value="XBY66231.1"/>
    <property type="molecule type" value="Genomic_DNA"/>
</dbReference>
<proteinExistence type="predicted"/>
<gene>
    <name evidence="2" type="ORF">ABS648_10870</name>
</gene>
<organism evidence="2">
    <name type="scientific">Pseudomonas solani</name>
    <dbReference type="NCBI Taxonomy" id="2731552"/>
    <lineage>
        <taxon>Bacteria</taxon>
        <taxon>Pseudomonadati</taxon>
        <taxon>Pseudomonadota</taxon>
        <taxon>Gammaproteobacteria</taxon>
        <taxon>Pseudomonadales</taxon>
        <taxon>Pseudomonadaceae</taxon>
        <taxon>Pseudomonas</taxon>
    </lineage>
</organism>
<reference evidence="2" key="1">
    <citation type="submission" date="2023-08" db="EMBL/GenBank/DDBJ databases">
        <title>Increased levels of nutrients transform a symbiont into a lethal pathobiont.</title>
        <authorList>
            <person name="Lachnit T."/>
            <person name="Ulrich L."/>
            <person name="Willmer F.M."/>
            <person name="Hasenbein T."/>
            <person name="Steiner L.X."/>
            <person name="Wolters M."/>
            <person name="Herbst E.M."/>
            <person name="Deines P."/>
        </authorList>
    </citation>
    <scope>NUCLEOTIDE SEQUENCE</scope>
    <source>
        <strain evidence="2">T3</strain>
    </source>
</reference>
<protein>
    <submittedName>
        <fullName evidence="2">Polysaccharide lyase family 7 protein</fullName>
    </submittedName>
</protein>
<dbReference type="InterPro" id="IPR013320">
    <property type="entry name" value="ConA-like_dom_sf"/>
</dbReference>
<accession>A0AAU7Y793</accession>
<dbReference type="InterPro" id="IPR014895">
    <property type="entry name" value="Alginate_lyase_2"/>
</dbReference>
<dbReference type="RefSeq" id="WP_350448212.1">
    <property type="nucleotide sequence ID" value="NZ_CP158373.1"/>
</dbReference>
<sequence length="367" mass="39010">MHRFQSLHSTSHRHRGAYWLGLFGCLLLGEAQAELYKGVAPGGNFALENWNITVPQDAEGGTEGKAVTVRPDQLSGPDGYQSHWFRTDPGDGSLSFWTPVNGATAGGSSSPRSELREMLDPSNLGLTWSGAGESVQDALLKVMQVPSDGLVIVGQVHGYGSAPLILLYYRYDFAKKTGRVIAKLQGLPEQGLPYTNHVLATDIALGETFSYQMRVSSNVAMASANGGAVATMAMDPAWNSETFYFKAGAYLHMHGDSATEGARVKFYRLAASHPNDGLFVNSPAALPSARVGQAYQTQLYSTGGLGGATWKLVSGHPPAGLTLASDGLVSGTPEAGTASTTAHWFVAQVRDVNGSTHHKKFSILIPQ</sequence>
<dbReference type="Gene3D" id="2.60.40.10">
    <property type="entry name" value="Immunoglobulins"/>
    <property type="match status" value="1"/>
</dbReference>
<dbReference type="AlphaFoldDB" id="A0AAU7Y793"/>